<name>A0ABV0V7Y9_9TELE</name>
<gene>
    <name evidence="2" type="ORF">ILYODFUR_032071</name>
</gene>
<dbReference type="Proteomes" id="UP001482620">
    <property type="component" value="Unassembled WGS sequence"/>
</dbReference>
<sequence>MNSFTFVKMPTKPLLFTSRQNTLILHLCVFILVIIMPFRALTLKTPLQDAASDPAVRLRPSPLLYPRTGPRLGQKAQVKQKDYECHSHQGSQIVRGDQSTAFSHLRQVSSHIQMLVYTLKCIIRDW</sequence>
<protein>
    <submittedName>
        <fullName evidence="2">Uncharacterized protein</fullName>
    </submittedName>
</protein>
<accession>A0ABV0V7Y9</accession>
<keyword evidence="3" id="KW-1185">Reference proteome</keyword>
<evidence type="ECO:0000256" key="1">
    <source>
        <dbReference type="SAM" id="Phobius"/>
    </source>
</evidence>
<feature type="transmembrane region" description="Helical" evidence="1">
    <location>
        <begin position="20"/>
        <end position="38"/>
    </location>
</feature>
<proteinExistence type="predicted"/>
<evidence type="ECO:0000313" key="2">
    <source>
        <dbReference type="EMBL" id="MEQ2253435.1"/>
    </source>
</evidence>
<keyword evidence="1" id="KW-0812">Transmembrane</keyword>
<organism evidence="2 3">
    <name type="scientific">Ilyodon furcidens</name>
    <name type="common">goldbreast splitfin</name>
    <dbReference type="NCBI Taxonomy" id="33524"/>
    <lineage>
        <taxon>Eukaryota</taxon>
        <taxon>Metazoa</taxon>
        <taxon>Chordata</taxon>
        <taxon>Craniata</taxon>
        <taxon>Vertebrata</taxon>
        <taxon>Euteleostomi</taxon>
        <taxon>Actinopterygii</taxon>
        <taxon>Neopterygii</taxon>
        <taxon>Teleostei</taxon>
        <taxon>Neoteleostei</taxon>
        <taxon>Acanthomorphata</taxon>
        <taxon>Ovalentaria</taxon>
        <taxon>Atherinomorphae</taxon>
        <taxon>Cyprinodontiformes</taxon>
        <taxon>Goodeidae</taxon>
        <taxon>Ilyodon</taxon>
    </lineage>
</organism>
<keyword evidence="1" id="KW-1133">Transmembrane helix</keyword>
<keyword evidence="1" id="KW-0472">Membrane</keyword>
<evidence type="ECO:0000313" key="3">
    <source>
        <dbReference type="Proteomes" id="UP001482620"/>
    </source>
</evidence>
<dbReference type="EMBL" id="JAHRIQ010097798">
    <property type="protein sequence ID" value="MEQ2253435.1"/>
    <property type="molecule type" value="Genomic_DNA"/>
</dbReference>
<reference evidence="2 3" key="1">
    <citation type="submission" date="2021-06" db="EMBL/GenBank/DDBJ databases">
        <authorList>
            <person name="Palmer J.M."/>
        </authorList>
    </citation>
    <scope>NUCLEOTIDE SEQUENCE [LARGE SCALE GENOMIC DNA]</scope>
    <source>
        <strain evidence="3">if_2019</strain>
        <tissue evidence="2">Muscle</tissue>
    </source>
</reference>
<comment type="caution">
    <text evidence="2">The sequence shown here is derived from an EMBL/GenBank/DDBJ whole genome shotgun (WGS) entry which is preliminary data.</text>
</comment>